<feature type="domain" description="SnoaL-like" evidence="1">
    <location>
        <begin position="3"/>
        <end position="127"/>
    </location>
</feature>
<proteinExistence type="predicted"/>
<name>A0ABV5MZM7_9ACTN</name>
<dbReference type="InterPro" id="IPR032710">
    <property type="entry name" value="NTF2-like_dom_sf"/>
</dbReference>
<dbReference type="SUPFAM" id="SSF54427">
    <property type="entry name" value="NTF2-like"/>
    <property type="match status" value="1"/>
</dbReference>
<reference evidence="2 3" key="1">
    <citation type="submission" date="2024-09" db="EMBL/GenBank/DDBJ databases">
        <authorList>
            <person name="Sun Q."/>
            <person name="Mori K."/>
        </authorList>
    </citation>
    <scope>NUCLEOTIDE SEQUENCE [LARGE SCALE GENOMIC DNA]</scope>
    <source>
        <strain evidence="2 3">JCM 6917</strain>
    </source>
</reference>
<dbReference type="InterPro" id="IPR037401">
    <property type="entry name" value="SnoaL-like"/>
</dbReference>
<dbReference type="RefSeq" id="WP_381345676.1">
    <property type="nucleotide sequence ID" value="NZ_JBHMCY010000018.1"/>
</dbReference>
<dbReference type="EMBL" id="JBHMCY010000018">
    <property type="protein sequence ID" value="MFB9463488.1"/>
    <property type="molecule type" value="Genomic_DNA"/>
</dbReference>
<comment type="caution">
    <text evidence="2">The sequence shown here is derived from an EMBL/GenBank/DDBJ whole genome shotgun (WGS) entry which is preliminary data.</text>
</comment>
<sequence length="145" mass="15762">METDLAALIADYWLRVDLRSPEPVDALYTDDGVFRAGALDLHGRAAIKSYFAERNREQAASGRLTRHLQTNLHLRLLTPTQALCRSTVVVFAGAGRPPLTTSTPATIADAEDECVLTADGWRFRSRRLTPVFLGPTAAAFAAPPA</sequence>
<protein>
    <submittedName>
        <fullName evidence="2">Nuclear transport factor 2 family protein</fullName>
    </submittedName>
</protein>
<evidence type="ECO:0000259" key="1">
    <source>
        <dbReference type="Pfam" id="PF13577"/>
    </source>
</evidence>
<dbReference type="Gene3D" id="3.10.450.50">
    <property type="match status" value="1"/>
</dbReference>
<evidence type="ECO:0000313" key="3">
    <source>
        <dbReference type="Proteomes" id="UP001589709"/>
    </source>
</evidence>
<gene>
    <name evidence="2" type="ORF">ACFF45_12420</name>
</gene>
<keyword evidence="3" id="KW-1185">Reference proteome</keyword>
<accession>A0ABV5MZM7</accession>
<evidence type="ECO:0000313" key="2">
    <source>
        <dbReference type="EMBL" id="MFB9463488.1"/>
    </source>
</evidence>
<organism evidence="2 3">
    <name type="scientific">Streptomyces cinereospinus</name>
    <dbReference type="NCBI Taxonomy" id="285561"/>
    <lineage>
        <taxon>Bacteria</taxon>
        <taxon>Bacillati</taxon>
        <taxon>Actinomycetota</taxon>
        <taxon>Actinomycetes</taxon>
        <taxon>Kitasatosporales</taxon>
        <taxon>Streptomycetaceae</taxon>
        <taxon>Streptomyces</taxon>
    </lineage>
</organism>
<dbReference type="Proteomes" id="UP001589709">
    <property type="component" value="Unassembled WGS sequence"/>
</dbReference>
<dbReference type="Pfam" id="PF13577">
    <property type="entry name" value="SnoaL_4"/>
    <property type="match status" value="1"/>
</dbReference>